<evidence type="ECO:0000313" key="2">
    <source>
        <dbReference type="Proteomes" id="UP000192393"/>
    </source>
</evidence>
<organism evidence="1 2">
    <name type="scientific">Moheibacter sediminis</name>
    <dbReference type="NCBI Taxonomy" id="1434700"/>
    <lineage>
        <taxon>Bacteria</taxon>
        <taxon>Pseudomonadati</taxon>
        <taxon>Bacteroidota</taxon>
        <taxon>Flavobacteriia</taxon>
        <taxon>Flavobacteriales</taxon>
        <taxon>Weeksellaceae</taxon>
        <taxon>Moheibacter</taxon>
    </lineage>
</organism>
<name>A0A1W1YEM5_9FLAO</name>
<evidence type="ECO:0000313" key="1">
    <source>
        <dbReference type="EMBL" id="SMC34584.1"/>
    </source>
</evidence>
<accession>A0A1W1YEM5</accession>
<proteinExistence type="predicted"/>
<sequence length="294" mass="33688">MLTKSDCENLCAIFSMKLCGLNYFFQPQPTILISIASIKVDSKIKVMDFRKIIVLAGLTLSLSGVSAKDSLVYDLGEFKVYKNEKSFSVKSNSGKTLHKNLKYFGNALRYWQVIDENNEMFYLNDKMKESNIEDNFLGLCGTVPHYTLKVHSTQKEFIVMEDETFYDYGNQIPAEEKFIISKNDAEEIYFINGKEEFNYDGNYGFTGVGAQPDLVIYKKGGKFGIWQDETKTLYDEIEFEDSNLKLKKDGKLGFYGYTKIKYADIQPFIFNLASIKTTDGKTGYVDVHGNEYFD</sequence>
<keyword evidence="2" id="KW-1185">Reference proteome</keyword>
<evidence type="ECO:0008006" key="3">
    <source>
        <dbReference type="Google" id="ProtNLM"/>
    </source>
</evidence>
<reference evidence="2" key="1">
    <citation type="submission" date="2017-04" db="EMBL/GenBank/DDBJ databases">
        <authorList>
            <person name="Varghese N."/>
            <person name="Submissions S."/>
        </authorList>
    </citation>
    <scope>NUCLEOTIDE SEQUENCE [LARGE SCALE GENOMIC DNA]</scope>
    <source>
        <strain evidence="2">CGMCC 1.12708</strain>
    </source>
</reference>
<dbReference type="AlphaFoldDB" id="A0A1W1YEM5"/>
<protein>
    <recommendedName>
        <fullName evidence="3">WG containing repeat-containing protein</fullName>
    </recommendedName>
</protein>
<dbReference type="EMBL" id="FWXS01000001">
    <property type="protein sequence ID" value="SMC34584.1"/>
    <property type="molecule type" value="Genomic_DNA"/>
</dbReference>
<gene>
    <name evidence="1" type="ORF">SAMN06296427_101301</name>
</gene>
<dbReference type="STRING" id="1434700.SAMN06296427_101301"/>
<dbReference type="Proteomes" id="UP000192393">
    <property type="component" value="Unassembled WGS sequence"/>
</dbReference>